<name>A0A0N4Y9F9_NIPBR</name>
<evidence type="ECO:0000313" key="4">
    <source>
        <dbReference type="WBParaSite" id="NBR_0001293601-mRNA-1"/>
    </source>
</evidence>
<evidence type="ECO:0000256" key="1">
    <source>
        <dbReference type="SAM" id="MobiDB-lite"/>
    </source>
</evidence>
<feature type="compositionally biased region" description="Basic and acidic residues" evidence="1">
    <location>
        <begin position="130"/>
        <end position="141"/>
    </location>
</feature>
<evidence type="ECO:0000313" key="3">
    <source>
        <dbReference type="Proteomes" id="UP000271162"/>
    </source>
</evidence>
<dbReference type="PANTHER" id="PTHR46068:SF1">
    <property type="entry name" value="TRANSPOSASE IS30-LIKE HTH DOMAIN-CONTAINING PROTEIN"/>
    <property type="match status" value="1"/>
</dbReference>
<accession>A0A0N4Y9F9</accession>
<feature type="region of interest" description="Disordered" evidence="1">
    <location>
        <begin position="100"/>
        <end position="141"/>
    </location>
</feature>
<organism evidence="4">
    <name type="scientific">Nippostrongylus brasiliensis</name>
    <name type="common">Rat hookworm</name>
    <dbReference type="NCBI Taxonomy" id="27835"/>
    <lineage>
        <taxon>Eukaryota</taxon>
        <taxon>Metazoa</taxon>
        <taxon>Ecdysozoa</taxon>
        <taxon>Nematoda</taxon>
        <taxon>Chromadorea</taxon>
        <taxon>Rhabditida</taxon>
        <taxon>Rhabditina</taxon>
        <taxon>Rhabditomorpha</taxon>
        <taxon>Strongyloidea</taxon>
        <taxon>Heligmosomidae</taxon>
        <taxon>Nippostrongylus</taxon>
    </lineage>
</organism>
<dbReference type="Proteomes" id="UP000271162">
    <property type="component" value="Unassembled WGS sequence"/>
</dbReference>
<protein>
    <submittedName>
        <fullName evidence="4">HTH_Tnp_Tc3_2 domain-containing protein</fullName>
    </submittedName>
</protein>
<evidence type="ECO:0000313" key="2">
    <source>
        <dbReference type="EMBL" id="VDL76526.1"/>
    </source>
</evidence>
<keyword evidence="3" id="KW-1185">Reference proteome</keyword>
<reference evidence="2 3" key="2">
    <citation type="submission" date="2018-11" db="EMBL/GenBank/DDBJ databases">
        <authorList>
            <consortium name="Pathogen Informatics"/>
        </authorList>
    </citation>
    <scope>NUCLEOTIDE SEQUENCE [LARGE SCALE GENOMIC DNA]</scope>
</reference>
<dbReference type="WBParaSite" id="NBR_0001293601-mRNA-1">
    <property type="protein sequence ID" value="NBR_0001293601-mRNA-1"/>
    <property type="gene ID" value="NBR_0001293601"/>
</dbReference>
<dbReference type="AlphaFoldDB" id="A0A0N4Y9F9"/>
<gene>
    <name evidence="2" type="ORF">NBR_LOCUS12937</name>
</gene>
<dbReference type="PANTHER" id="PTHR46068">
    <property type="entry name" value="PROTEIN CBG27172"/>
    <property type="match status" value="1"/>
</dbReference>
<dbReference type="EMBL" id="UYSL01020894">
    <property type="protein sequence ID" value="VDL76526.1"/>
    <property type="molecule type" value="Genomic_DNA"/>
</dbReference>
<dbReference type="STRING" id="27835.A0A0N4Y9F9"/>
<reference evidence="4" key="1">
    <citation type="submission" date="2017-02" db="UniProtKB">
        <authorList>
            <consortium name="WormBaseParasite"/>
        </authorList>
    </citation>
    <scope>IDENTIFICATION</scope>
</reference>
<sequence>MNRSTVCRAIQRGTIKDRVRPGRPISAATPRLTKIVERRIQRNAKRSMRKTAPDLNVSERTIRRVVKEKMAMYPHKLRKRHGLTDVQKKGRHEKCKGLLKRAANGGHLTTPGPKFTNEPAVSETAAQPEPDGRVDERLRLT</sequence>
<proteinExistence type="predicted"/>